<evidence type="ECO:0000256" key="3">
    <source>
        <dbReference type="ARBA" id="ARBA00023136"/>
    </source>
</evidence>
<evidence type="ECO:0000256" key="4">
    <source>
        <dbReference type="ARBA" id="ARBA00023139"/>
    </source>
</evidence>
<dbReference type="PANTHER" id="PTHR41164:SF1">
    <property type="entry name" value="CURLI PRODUCTION ASSEMBLY_TRANSPORT COMPONENT CSGG"/>
    <property type="match status" value="1"/>
</dbReference>
<accession>A0A1M4MZP9</accession>
<protein>
    <submittedName>
        <fullName evidence="8">Putative urli production assembly/transport component CsgG</fullName>
    </submittedName>
</protein>
<evidence type="ECO:0000313" key="9">
    <source>
        <dbReference type="Proteomes" id="UP000184085"/>
    </source>
</evidence>
<dbReference type="PROSITE" id="PS51257">
    <property type="entry name" value="PROKAR_LIPOPROTEIN"/>
    <property type="match status" value="1"/>
</dbReference>
<feature type="signal peptide" evidence="7">
    <location>
        <begin position="1"/>
        <end position="21"/>
    </location>
</feature>
<reference evidence="9" key="1">
    <citation type="submission" date="2016-09" db="EMBL/GenBank/DDBJ databases">
        <authorList>
            <person name="Wibberg D."/>
        </authorList>
    </citation>
    <scope>NUCLEOTIDE SEQUENCE [LARGE SCALE GENOMIC DNA]</scope>
</reference>
<dbReference type="InterPro" id="IPR005534">
    <property type="entry name" value="Curli_assmbl/transp-comp_CsgG"/>
</dbReference>
<dbReference type="GO" id="GO:0030288">
    <property type="term" value="C:outer membrane-bounded periplasmic space"/>
    <property type="evidence" value="ECO:0007669"/>
    <property type="project" value="InterPro"/>
</dbReference>
<evidence type="ECO:0000256" key="7">
    <source>
        <dbReference type="SAM" id="SignalP"/>
    </source>
</evidence>
<evidence type="ECO:0000256" key="5">
    <source>
        <dbReference type="ARBA" id="ARBA00023288"/>
    </source>
</evidence>
<dbReference type="Pfam" id="PF03783">
    <property type="entry name" value="CsgG"/>
    <property type="match status" value="1"/>
</dbReference>
<evidence type="ECO:0000256" key="2">
    <source>
        <dbReference type="ARBA" id="ARBA00022729"/>
    </source>
</evidence>
<keyword evidence="5" id="KW-0449">Lipoprotein</keyword>
<dbReference type="EMBL" id="FMJB01000051">
    <property type="protein sequence ID" value="SCM68082.1"/>
    <property type="molecule type" value="Genomic_DNA"/>
</dbReference>
<dbReference type="Gene3D" id="3.40.50.10610">
    <property type="entry name" value="ABC-type transport auxiliary lipoprotein component"/>
    <property type="match status" value="2"/>
</dbReference>
<dbReference type="AlphaFoldDB" id="A0A1M4MZP9"/>
<gene>
    <name evidence="8" type="primary">csgG</name>
    <name evidence="8" type="ORF">KARMA_2291</name>
</gene>
<keyword evidence="3" id="KW-0472">Membrane</keyword>
<evidence type="ECO:0000313" key="8">
    <source>
        <dbReference type="EMBL" id="SCM68082.1"/>
    </source>
</evidence>
<feature type="region of interest" description="Disordered" evidence="6">
    <location>
        <begin position="306"/>
        <end position="346"/>
    </location>
</feature>
<dbReference type="Proteomes" id="UP000184085">
    <property type="component" value="Unassembled WGS sequence"/>
</dbReference>
<keyword evidence="1" id="KW-1003">Cell membrane</keyword>
<keyword evidence="4" id="KW-0564">Palmitate</keyword>
<sequence length="346" mass="36839">MGWLVRTAVAGVAALSLSACDANLPGLYRDLDNAKFEAEQSQTTDQSKALLNVPAPARKMTVSVFEMPDLSGQYKETSTGQNLSRAVTQGAADILIKSLVEAGGRRWFSVLDRAALDSLLKERQIVTEMRRIYRGETEVDPAALGPMDHAGIMIQGAIVGYDSNIVSGGIGAQYLGIGANRRYKLDVVTVSLRAVSTGSGEVLAAVMIRKPIASISTQGNVFRYVALDEILESELGVAMNEPKQVAIEAAVQKAVLTLIAEGVDVGLWAFADPDGGKAFLEAYRREKYGQGATPVEPVSAQTKRSLFIPRTVPAKPEPDEVSAPITTRPNEGVAPPVDPSSDEVLG</sequence>
<evidence type="ECO:0000256" key="6">
    <source>
        <dbReference type="SAM" id="MobiDB-lite"/>
    </source>
</evidence>
<organism evidence="8 9">
    <name type="scientific">Donghicola eburneus</name>
    <dbReference type="NCBI Taxonomy" id="393278"/>
    <lineage>
        <taxon>Bacteria</taxon>
        <taxon>Pseudomonadati</taxon>
        <taxon>Pseudomonadota</taxon>
        <taxon>Alphaproteobacteria</taxon>
        <taxon>Rhodobacterales</taxon>
        <taxon>Roseobacteraceae</taxon>
        <taxon>Donghicola</taxon>
    </lineage>
</organism>
<keyword evidence="2 7" id="KW-0732">Signal</keyword>
<dbReference type="PANTHER" id="PTHR41164">
    <property type="entry name" value="CURLI PRODUCTION ASSEMBLY/TRANSPORT COMPONENT CSGG"/>
    <property type="match status" value="1"/>
</dbReference>
<proteinExistence type="predicted"/>
<keyword evidence="9" id="KW-1185">Reference proteome</keyword>
<feature type="chain" id="PRO_5012702573" evidence="7">
    <location>
        <begin position="22"/>
        <end position="346"/>
    </location>
</feature>
<name>A0A1M4MZP9_9RHOB</name>
<evidence type="ECO:0000256" key="1">
    <source>
        <dbReference type="ARBA" id="ARBA00022475"/>
    </source>
</evidence>